<evidence type="ECO:0000256" key="4">
    <source>
        <dbReference type="SAM" id="MobiDB-lite"/>
    </source>
</evidence>
<proteinExistence type="predicted"/>
<keyword evidence="3" id="KW-0460">Magnesium</keyword>
<dbReference type="Proteomes" id="UP001548587">
    <property type="component" value="Unassembled WGS sequence"/>
</dbReference>
<keyword evidence="6" id="KW-0456">Lyase</keyword>
<reference evidence="6 7" key="1">
    <citation type="submission" date="2024-06" db="EMBL/GenBank/DDBJ databases">
        <title>Burkholderia sola in Mexico.</title>
        <authorList>
            <person name="Estrada P."/>
        </authorList>
    </citation>
    <scope>NUCLEOTIDE SEQUENCE [LARGE SCALE GENOMIC DNA]</scope>
    <source>
        <strain evidence="6 7">CpTa8-5</strain>
    </source>
</reference>
<dbReference type="InterPro" id="IPR040442">
    <property type="entry name" value="Pyrv_kinase-like_dom_sf"/>
</dbReference>
<comment type="cofactor">
    <cofactor evidence="1">
        <name>Mg(2+)</name>
        <dbReference type="ChEBI" id="CHEBI:18420"/>
    </cofactor>
</comment>
<evidence type="ECO:0000259" key="5">
    <source>
        <dbReference type="Pfam" id="PF03328"/>
    </source>
</evidence>
<dbReference type="Pfam" id="PF03328">
    <property type="entry name" value="HpcH_HpaI"/>
    <property type="match status" value="1"/>
</dbReference>
<dbReference type="RefSeq" id="WP_209928809.1">
    <property type="nucleotide sequence ID" value="NZ_JBEWCH010000035.1"/>
</dbReference>
<dbReference type="InterPro" id="IPR011206">
    <property type="entry name" value="Citrate_lyase_beta/mcl1/mcl2"/>
</dbReference>
<keyword evidence="7" id="KW-1185">Reference proteome</keyword>
<dbReference type="PANTHER" id="PTHR32308">
    <property type="entry name" value="LYASE BETA SUBUNIT, PUTATIVE (AFU_ORTHOLOGUE AFUA_4G13030)-RELATED"/>
    <property type="match status" value="1"/>
</dbReference>
<dbReference type="PANTHER" id="PTHR32308:SF0">
    <property type="entry name" value="HPCH_HPAI ALDOLASE_CITRATE LYASE DOMAIN-CONTAINING PROTEIN"/>
    <property type="match status" value="1"/>
</dbReference>
<dbReference type="EMBL" id="JBEWCH010000035">
    <property type="protein sequence ID" value="MET1478769.1"/>
    <property type="molecule type" value="Genomic_DNA"/>
</dbReference>
<feature type="compositionally biased region" description="Low complexity" evidence="4">
    <location>
        <begin position="278"/>
        <end position="287"/>
    </location>
</feature>
<evidence type="ECO:0000256" key="3">
    <source>
        <dbReference type="ARBA" id="ARBA00022842"/>
    </source>
</evidence>
<feature type="domain" description="HpcH/HpaI aldolase/citrate lyase" evidence="5">
    <location>
        <begin position="4"/>
        <end position="208"/>
    </location>
</feature>
<protein>
    <submittedName>
        <fullName evidence="6">CoA ester lyase</fullName>
    </submittedName>
</protein>
<accession>A0ABV2CJ87</accession>
<feature type="region of interest" description="Disordered" evidence="4">
    <location>
        <begin position="265"/>
        <end position="287"/>
    </location>
</feature>
<dbReference type="GO" id="GO:0016829">
    <property type="term" value="F:lyase activity"/>
    <property type="evidence" value="ECO:0007669"/>
    <property type="project" value="UniProtKB-KW"/>
</dbReference>
<evidence type="ECO:0000256" key="1">
    <source>
        <dbReference type="ARBA" id="ARBA00001946"/>
    </source>
</evidence>
<evidence type="ECO:0000313" key="6">
    <source>
        <dbReference type="EMBL" id="MET1478769.1"/>
    </source>
</evidence>
<comment type="caution">
    <text evidence="6">The sequence shown here is derived from an EMBL/GenBank/DDBJ whole genome shotgun (WGS) entry which is preliminary data.</text>
</comment>
<dbReference type="PIRSF" id="PIRSF015582">
    <property type="entry name" value="Cit_lyase_B"/>
    <property type="match status" value="1"/>
</dbReference>
<name>A0ABV2CJ87_9BURK</name>
<evidence type="ECO:0000313" key="7">
    <source>
        <dbReference type="Proteomes" id="UP001548587"/>
    </source>
</evidence>
<dbReference type="InterPro" id="IPR015813">
    <property type="entry name" value="Pyrv/PenolPyrv_kinase-like_dom"/>
</dbReference>
<organism evidence="6 7">
    <name type="scientific">Burkholderia sola</name>
    <dbReference type="NCBI Taxonomy" id="2843302"/>
    <lineage>
        <taxon>Bacteria</taxon>
        <taxon>Pseudomonadati</taxon>
        <taxon>Pseudomonadota</taxon>
        <taxon>Betaproteobacteria</taxon>
        <taxon>Burkholderiales</taxon>
        <taxon>Burkholderiaceae</taxon>
        <taxon>Burkholderia</taxon>
        <taxon>Burkholderia cepacia complex</taxon>
    </lineage>
</organism>
<sequence>MYPRSYLFVPGNRPERFDKACAAGADAVIIDLEDAVPPTAKAQARDAVMSWLRNGGRAYVRANAVDTEWYKDDIAALRTCRSLQGIVVPKAERADLLSNLANEISDEAALLLLIETAVAFDDLRSLAKVPKVERLLFGTLDFQVDTGIQGDGDELVYFRSQLTIASRIAGIAAPVDGVTAAIDDAQRIRRDTVRARNLGFRGKLCIHPKQIEHVHAALRPCLEEIEWAHRVLSAVQESDGSAISVDGKMVDAPVIAKANDIVSSSVAESATEPRHPASSDGAAGASP</sequence>
<gene>
    <name evidence="6" type="ORF">ABXL37_31390</name>
</gene>
<dbReference type="InterPro" id="IPR005000">
    <property type="entry name" value="Aldolase/citrate-lyase_domain"/>
</dbReference>
<dbReference type="Gene3D" id="3.20.20.60">
    <property type="entry name" value="Phosphoenolpyruvate-binding domains"/>
    <property type="match status" value="1"/>
</dbReference>
<dbReference type="SUPFAM" id="SSF51621">
    <property type="entry name" value="Phosphoenolpyruvate/pyruvate domain"/>
    <property type="match status" value="1"/>
</dbReference>
<evidence type="ECO:0000256" key="2">
    <source>
        <dbReference type="ARBA" id="ARBA00022723"/>
    </source>
</evidence>
<keyword evidence="2" id="KW-0479">Metal-binding</keyword>